<evidence type="ECO:0000313" key="3">
    <source>
        <dbReference type="Proteomes" id="UP000054217"/>
    </source>
</evidence>
<accession>A0A0C3NZB2</accession>
<protein>
    <submittedName>
        <fullName evidence="2">Uncharacterized protein</fullName>
    </submittedName>
</protein>
<feature type="compositionally biased region" description="Basic and acidic residues" evidence="1">
    <location>
        <begin position="27"/>
        <end position="73"/>
    </location>
</feature>
<gene>
    <name evidence="2" type="ORF">M404DRAFT_1003620</name>
</gene>
<dbReference type="EMBL" id="KN831994">
    <property type="protein sequence ID" value="KIO00631.1"/>
    <property type="molecule type" value="Genomic_DNA"/>
</dbReference>
<dbReference type="Proteomes" id="UP000054217">
    <property type="component" value="Unassembled WGS sequence"/>
</dbReference>
<name>A0A0C3NZB2_PISTI</name>
<dbReference type="HOGENOM" id="CLU_2705851_0_0_1"/>
<evidence type="ECO:0000256" key="1">
    <source>
        <dbReference type="SAM" id="MobiDB-lite"/>
    </source>
</evidence>
<dbReference type="AlphaFoldDB" id="A0A0C3NZB2"/>
<reference evidence="2 3" key="1">
    <citation type="submission" date="2014-04" db="EMBL/GenBank/DDBJ databases">
        <authorList>
            <consortium name="DOE Joint Genome Institute"/>
            <person name="Kuo A."/>
            <person name="Kohler A."/>
            <person name="Costa M.D."/>
            <person name="Nagy L.G."/>
            <person name="Floudas D."/>
            <person name="Copeland A."/>
            <person name="Barry K.W."/>
            <person name="Cichocki N."/>
            <person name="Veneault-Fourrey C."/>
            <person name="LaButti K."/>
            <person name="Lindquist E.A."/>
            <person name="Lipzen A."/>
            <person name="Lundell T."/>
            <person name="Morin E."/>
            <person name="Murat C."/>
            <person name="Sun H."/>
            <person name="Tunlid A."/>
            <person name="Henrissat B."/>
            <person name="Grigoriev I.V."/>
            <person name="Hibbett D.S."/>
            <person name="Martin F."/>
            <person name="Nordberg H.P."/>
            <person name="Cantor M.N."/>
            <person name="Hua S.X."/>
        </authorList>
    </citation>
    <scope>NUCLEOTIDE SEQUENCE [LARGE SCALE GENOMIC DNA]</scope>
    <source>
        <strain evidence="2 3">Marx 270</strain>
    </source>
</reference>
<reference evidence="3" key="2">
    <citation type="submission" date="2015-01" db="EMBL/GenBank/DDBJ databases">
        <title>Evolutionary Origins and Diversification of the Mycorrhizal Mutualists.</title>
        <authorList>
            <consortium name="DOE Joint Genome Institute"/>
            <consortium name="Mycorrhizal Genomics Consortium"/>
            <person name="Kohler A."/>
            <person name="Kuo A."/>
            <person name="Nagy L.G."/>
            <person name="Floudas D."/>
            <person name="Copeland A."/>
            <person name="Barry K.W."/>
            <person name="Cichocki N."/>
            <person name="Veneault-Fourrey C."/>
            <person name="LaButti K."/>
            <person name="Lindquist E.A."/>
            <person name="Lipzen A."/>
            <person name="Lundell T."/>
            <person name="Morin E."/>
            <person name="Murat C."/>
            <person name="Riley R."/>
            <person name="Ohm R."/>
            <person name="Sun H."/>
            <person name="Tunlid A."/>
            <person name="Henrissat B."/>
            <person name="Grigoriev I.V."/>
            <person name="Hibbett D.S."/>
            <person name="Martin F."/>
        </authorList>
    </citation>
    <scope>NUCLEOTIDE SEQUENCE [LARGE SCALE GENOMIC DNA]</scope>
    <source>
        <strain evidence="3">Marx 270</strain>
    </source>
</reference>
<organism evidence="2 3">
    <name type="scientific">Pisolithus tinctorius Marx 270</name>
    <dbReference type="NCBI Taxonomy" id="870435"/>
    <lineage>
        <taxon>Eukaryota</taxon>
        <taxon>Fungi</taxon>
        <taxon>Dikarya</taxon>
        <taxon>Basidiomycota</taxon>
        <taxon>Agaricomycotina</taxon>
        <taxon>Agaricomycetes</taxon>
        <taxon>Agaricomycetidae</taxon>
        <taxon>Boletales</taxon>
        <taxon>Sclerodermatineae</taxon>
        <taxon>Pisolithaceae</taxon>
        <taxon>Pisolithus</taxon>
    </lineage>
</organism>
<sequence length="73" mass="8322">MEQRYPPYVSTTPPVRRKMISQVSHKIGSDRSQRVCQVDTKDTNRGERFGQDTPTGERRPITSDHPHGEDGTI</sequence>
<dbReference type="InParanoid" id="A0A0C3NZB2"/>
<keyword evidence="3" id="KW-1185">Reference proteome</keyword>
<feature type="region of interest" description="Disordered" evidence="1">
    <location>
        <begin position="23"/>
        <end position="73"/>
    </location>
</feature>
<evidence type="ECO:0000313" key="2">
    <source>
        <dbReference type="EMBL" id="KIO00631.1"/>
    </source>
</evidence>
<proteinExistence type="predicted"/>